<feature type="domain" description="IgGFc-binding protein N-terminal" evidence="3">
    <location>
        <begin position="117"/>
        <end position="394"/>
    </location>
</feature>
<evidence type="ECO:0000256" key="2">
    <source>
        <dbReference type="SAM" id="SignalP"/>
    </source>
</evidence>
<dbReference type="GeneID" id="106070690"/>
<evidence type="ECO:0000256" key="1">
    <source>
        <dbReference type="SAM" id="Phobius"/>
    </source>
</evidence>
<dbReference type="Proteomes" id="UP001165740">
    <property type="component" value="Chromosome 18"/>
</dbReference>
<feature type="transmembrane region" description="Helical" evidence="1">
    <location>
        <begin position="863"/>
        <end position="884"/>
    </location>
</feature>
<sequence>MRMSLLLFISKMTTTIDPGEGQSSGRRFYLMKPSPDALIFAQICTWFPTTKVDIYALTGSSSTHLSKVSLHESSCRSISLSKEFSSTLGKWNDVYKVLSNWPISIIIYIRLKEYSETYLAIPTSRYGSKYILVTYSHQGFLIAMAEDRSSVSLWKLHNKSFEEHQTKNKRYFSIIDCLSPDEFALTGSHIYSNAKIGLIMGSCPAINTTENPFLNFAIEMPVPDYFGKEFIIFKLPFDYNLSLTTFYRNVKVSFFNDINASEFSVESFQPTWLSFERNQGARLVATHSVQVVLMVNNETDTQPFGMSMVLPVEIFTTHYIWMSNSIENVQEYIVLLYRTHEELMLNLDGISLLGLKHSPVFAGAGWFTINIKMSTGAHSIFSISNEPFGCYSYGLSSNVFHVTPVGFGQRITKCIEIYSYRMDDKIDNDCDGLVDEEIKNGKDDDNDGAIDEDLSKTSSNGCHHMWFGLHCDIRCHCLKSICTPNGNCPEGSHCEHGYFGHKCQYKDAVLTAHVSNTQIKKRTGTKCKDHVAVNDSVRITLDRSIRFTWLQIEALNLDKMKKGFLVYFTNPLGYSGDCFVGDCPQHRYILVDKETVIILCEVTARVCEVTVSWEGTRDICAIYISEGRNVALKQSTLMSSVYIDHSQRRRYSSLPVDGLGDLASGQKGRCAQTELGDNHFFWKITFRYPVLIDEISMNFLTLSGNAFNTRFLINFYDDHGNILLSHINQNVVLSSYRFVPMFDRHDNRVKSIKIWNTKQRTTASAFNKSFLRLCQFEAFGECAPPLYGVDCHDICSLSCLDQKCTIGGHCYRCMNGTSGNHCFEGCVVWCDEQKEDANESVHNSTECPKHFSPRVPLTHVENLWYALFVTAALILIFFAVSGNLTDHVRIPKTVEDVTEGKDVSEGMDVTDVKDVTEGMGMADRRTSQYSSVTASVTSDVSKLTMDTAV</sequence>
<name>A0A9W2ZCP2_BIOGL</name>
<keyword evidence="4" id="KW-1185">Reference proteome</keyword>
<dbReference type="Gene3D" id="2.60.120.260">
    <property type="entry name" value="Galactose-binding domain-like"/>
    <property type="match status" value="1"/>
</dbReference>
<evidence type="ECO:0000259" key="3">
    <source>
        <dbReference type="Pfam" id="PF17517"/>
    </source>
</evidence>
<keyword evidence="1" id="KW-0812">Transmembrane</keyword>
<feature type="chain" id="PRO_5040832961" evidence="2">
    <location>
        <begin position="22"/>
        <end position="949"/>
    </location>
</feature>
<reference evidence="5" key="1">
    <citation type="submission" date="2025-08" db="UniProtKB">
        <authorList>
            <consortium name="RefSeq"/>
        </authorList>
    </citation>
    <scope>IDENTIFICATION</scope>
</reference>
<evidence type="ECO:0000313" key="4">
    <source>
        <dbReference type="Proteomes" id="UP001165740"/>
    </source>
</evidence>
<feature type="signal peptide" evidence="2">
    <location>
        <begin position="1"/>
        <end position="21"/>
    </location>
</feature>
<dbReference type="Pfam" id="PF17517">
    <property type="entry name" value="IgGFc_binding"/>
    <property type="match status" value="1"/>
</dbReference>
<accession>A0A9W2ZCP2</accession>
<evidence type="ECO:0000313" key="5">
    <source>
        <dbReference type="RefSeq" id="XP_055872732.1"/>
    </source>
</evidence>
<dbReference type="AlphaFoldDB" id="A0A9W2ZCP2"/>
<protein>
    <submittedName>
        <fullName evidence="5">Uncharacterized protein LOC106070690</fullName>
    </submittedName>
</protein>
<dbReference type="PANTHER" id="PTHR46534:SF1">
    <property type="entry name" value="IGGFC-BINDING PROTEIN N-TERMINAL DOMAIN-CONTAINING PROTEIN"/>
    <property type="match status" value="1"/>
</dbReference>
<dbReference type="InterPro" id="IPR035234">
    <property type="entry name" value="IgGFc-bd_N"/>
</dbReference>
<proteinExistence type="predicted"/>
<keyword evidence="1" id="KW-0472">Membrane</keyword>
<organism evidence="4 5">
    <name type="scientific">Biomphalaria glabrata</name>
    <name type="common">Bloodfluke planorb</name>
    <name type="synonym">Freshwater snail</name>
    <dbReference type="NCBI Taxonomy" id="6526"/>
    <lineage>
        <taxon>Eukaryota</taxon>
        <taxon>Metazoa</taxon>
        <taxon>Spiralia</taxon>
        <taxon>Lophotrochozoa</taxon>
        <taxon>Mollusca</taxon>
        <taxon>Gastropoda</taxon>
        <taxon>Heterobranchia</taxon>
        <taxon>Euthyneura</taxon>
        <taxon>Panpulmonata</taxon>
        <taxon>Hygrophila</taxon>
        <taxon>Lymnaeoidea</taxon>
        <taxon>Planorbidae</taxon>
        <taxon>Biomphalaria</taxon>
    </lineage>
</organism>
<gene>
    <name evidence="5" type="primary">LOC106070690</name>
</gene>
<keyword evidence="1" id="KW-1133">Transmembrane helix</keyword>
<keyword evidence="2" id="KW-0732">Signal</keyword>
<dbReference type="OrthoDB" id="10397320at2759"/>
<dbReference type="RefSeq" id="XP_055872732.1">
    <property type="nucleotide sequence ID" value="XM_056016757.1"/>
</dbReference>
<dbReference type="PANTHER" id="PTHR46534">
    <property type="entry name" value="IGGFC_BINDING DOMAIN-CONTAINING PROTEIN"/>
    <property type="match status" value="1"/>
</dbReference>